<evidence type="ECO:0000256" key="2">
    <source>
        <dbReference type="ARBA" id="ARBA00022763"/>
    </source>
</evidence>
<dbReference type="Gene3D" id="1.10.1670.10">
    <property type="entry name" value="Helix-hairpin-Helix base-excision DNA repair enzymes (C-terminal)"/>
    <property type="match status" value="1"/>
</dbReference>
<evidence type="ECO:0000256" key="1">
    <source>
        <dbReference type="ARBA" id="ARBA00008343"/>
    </source>
</evidence>
<keyword evidence="2" id="KW-0227">DNA damage</keyword>
<dbReference type="GO" id="GO:0003906">
    <property type="term" value="F:DNA-(apurinic or apyrimidinic site) endonuclease activity"/>
    <property type="evidence" value="ECO:0007669"/>
    <property type="project" value="TreeGrafter"/>
</dbReference>
<evidence type="ECO:0000313" key="9">
    <source>
        <dbReference type="Proteomes" id="UP000178319"/>
    </source>
</evidence>
<gene>
    <name evidence="8" type="ORF">A3D26_02025</name>
</gene>
<dbReference type="Pfam" id="PF00633">
    <property type="entry name" value="HHH"/>
    <property type="match status" value="1"/>
</dbReference>
<dbReference type="GO" id="GO:0000703">
    <property type="term" value="F:oxidized pyrimidine nucleobase lesion DNA N-glycosylase activity"/>
    <property type="evidence" value="ECO:0007669"/>
    <property type="project" value="TreeGrafter"/>
</dbReference>
<dbReference type="PANTHER" id="PTHR43286:SF1">
    <property type="entry name" value="ENDONUCLEASE III-LIKE PROTEIN 1"/>
    <property type="match status" value="1"/>
</dbReference>
<accession>A0A1G1V8J4</accession>
<dbReference type="Pfam" id="PF00730">
    <property type="entry name" value="HhH-GPD"/>
    <property type="match status" value="1"/>
</dbReference>
<name>A0A1G1V8J4_9BACT</name>
<evidence type="ECO:0000256" key="6">
    <source>
        <dbReference type="ARBA" id="ARBA00023295"/>
    </source>
</evidence>
<dbReference type="InterPro" id="IPR023170">
    <property type="entry name" value="HhH_base_excis_C"/>
</dbReference>
<dbReference type="PANTHER" id="PTHR43286">
    <property type="entry name" value="ENDONUCLEASE III-LIKE PROTEIN 1"/>
    <property type="match status" value="1"/>
</dbReference>
<organism evidence="8 9">
    <name type="scientific">Candidatus Blackburnbacteria bacterium RIFCSPHIGHO2_02_FULL_44_20</name>
    <dbReference type="NCBI Taxonomy" id="1797516"/>
    <lineage>
        <taxon>Bacteria</taxon>
        <taxon>Candidatus Blackburniibacteriota</taxon>
    </lineage>
</organism>
<comment type="caution">
    <text evidence="8">The sequence shown here is derived from an EMBL/GenBank/DDBJ whole genome shotgun (WGS) entry which is preliminary data.</text>
</comment>
<keyword evidence="5" id="KW-0456">Lyase</keyword>
<dbReference type="SMART" id="SM00478">
    <property type="entry name" value="ENDO3c"/>
    <property type="match status" value="1"/>
</dbReference>
<dbReference type="InterPro" id="IPR003265">
    <property type="entry name" value="HhH-GPD_domain"/>
</dbReference>
<dbReference type="InterPro" id="IPR011257">
    <property type="entry name" value="DNA_glycosylase"/>
</dbReference>
<comment type="similarity">
    <text evidence="1">Belongs to the Nth/MutY family.</text>
</comment>
<dbReference type="CDD" id="cd00056">
    <property type="entry name" value="ENDO3c"/>
    <property type="match status" value="1"/>
</dbReference>
<feature type="domain" description="HhH-GPD" evidence="7">
    <location>
        <begin position="75"/>
        <end position="222"/>
    </location>
</feature>
<dbReference type="GO" id="GO:0006289">
    <property type="term" value="P:nucleotide-excision repair"/>
    <property type="evidence" value="ECO:0007669"/>
    <property type="project" value="TreeGrafter"/>
</dbReference>
<keyword evidence="4" id="KW-0234">DNA repair</keyword>
<dbReference type="InterPro" id="IPR000445">
    <property type="entry name" value="HhH_motif"/>
</dbReference>
<proteinExistence type="inferred from homology"/>
<dbReference type="GO" id="GO:0016829">
    <property type="term" value="F:lyase activity"/>
    <property type="evidence" value="ECO:0007669"/>
    <property type="project" value="UniProtKB-KW"/>
</dbReference>
<keyword evidence="3" id="KW-0378">Hydrolase</keyword>
<dbReference type="AlphaFoldDB" id="A0A1G1V8J4"/>
<dbReference type="FunFam" id="1.10.340.30:FF:000001">
    <property type="entry name" value="Endonuclease III"/>
    <property type="match status" value="1"/>
</dbReference>
<dbReference type="GO" id="GO:0006285">
    <property type="term" value="P:base-excision repair, AP site formation"/>
    <property type="evidence" value="ECO:0007669"/>
    <property type="project" value="TreeGrafter"/>
</dbReference>
<reference evidence="8 9" key="1">
    <citation type="journal article" date="2016" name="Nat. Commun.">
        <title>Thousands of microbial genomes shed light on interconnected biogeochemical processes in an aquifer system.</title>
        <authorList>
            <person name="Anantharaman K."/>
            <person name="Brown C.T."/>
            <person name="Hug L.A."/>
            <person name="Sharon I."/>
            <person name="Castelle C.J."/>
            <person name="Probst A.J."/>
            <person name="Thomas B.C."/>
            <person name="Singh A."/>
            <person name="Wilkins M.J."/>
            <person name="Karaoz U."/>
            <person name="Brodie E.L."/>
            <person name="Williams K.H."/>
            <person name="Hubbard S.S."/>
            <person name="Banfield J.F."/>
        </authorList>
    </citation>
    <scope>NUCLEOTIDE SEQUENCE [LARGE SCALE GENOMIC DNA]</scope>
</reference>
<evidence type="ECO:0000256" key="5">
    <source>
        <dbReference type="ARBA" id="ARBA00023239"/>
    </source>
</evidence>
<sequence>MAQQCSRSERESNYLFLGNLECQEELYLSWGPFGICVRMSDRFHKIFETFKKNYREIPLVPVSDTPFHALVAVMLSARTRDETTAVRCKELFEIASTPQEIASLQLEKIEQTIRPVSFYKVKAVNLQKLAQKIVEDFHGEVPKTLEELTTLPGVGRKTANIILARCFNIPAIGVDTHVHRIANFLGWVNTKTPEQTEQELVKVLPKKYWVDVNQYLVSIGQQYRNNNLLAKFLEENSLQP</sequence>
<evidence type="ECO:0000256" key="4">
    <source>
        <dbReference type="ARBA" id="ARBA00023204"/>
    </source>
</evidence>
<protein>
    <recommendedName>
        <fullName evidence="7">HhH-GPD domain-containing protein</fullName>
    </recommendedName>
</protein>
<dbReference type="Gene3D" id="1.10.340.30">
    <property type="entry name" value="Hypothetical protein, domain 2"/>
    <property type="match status" value="1"/>
</dbReference>
<dbReference type="EMBL" id="MHBZ01000014">
    <property type="protein sequence ID" value="OGY11621.1"/>
    <property type="molecule type" value="Genomic_DNA"/>
</dbReference>
<evidence type="ECO:0000256" key="3">
    <source>
        <dbReference type="ARBA" id="ARBA00022801"/>
    </source>
</evidence>
<evidence type="ECO:0000313" key="8">
    <source>
        <dbReference type="EMBL" id="OGY11621.1"/>
    </source>
</evidence>
<dbReference type="STRING" id="1797516.A3D26_02025"/>
<dbReference type="Proteomes" id="UP000178319">
    <property type="component" value="Unassembled WGS sequence"/>
</dbReference>
<evidence type="ECO:0000259" key="7">
    <source>
        <dbReference type="SMART" id="SM00478"/>
    </source>
</evidence>
<dbReference type="SUPFAM" id="SSF48150">
    <property type="entry name" value="DNA-glycosylase"/>
    <property type="match status" value="1"/>
</dbReference>
<keyword evidence="6" id="KW-0326">Glycosidase</keyword>
<dbReference type="GO" id="GO:0003677">
    <property type="term" value="F:DNA binding"/>
    <property type="evidence" value="ECO:0007669"/>
    <property type="project" value="InterPro"/>
</dbReference>